<evidence type="ECO:0000313" key="2">
    <source>
        <dbReference type="Proteomes" id="UP000275267"/>
    </source>
</evidence>
<protein>
    <submittedName>
        <fullName evidence="1">Uncharacterized protein</fullName>
    </submittedName>
</protein>
<gene>
    <name evidence="1" type="ORF">C2845_PM17G08940</name>
</gene>
<evidence type="ECO:0000313" key="1">
    <source>
        <dbReference type="EMBL" id="RLM69253.1"/>
    </source>
</evidence>
<keyword evidence="2" id="KW-1185">Reference proteome</keyword>
<proteinExistence type="predicted"/>
<dbReference type="Proteomes" id="UP000275267">
    <property type="component" value="Unassembled WGS sequence"/>
</dbReference>
<name>A0A3L6Q1B7_PANMI</name>
<organism evidence="1 2">
    <name type="scientific">Panicum miliaceum</name>
    <name type="common">Proso millet</name>
    <name type="synonym">Broomcorn millet</name>
    <dbReference type="NCBI Taxonomy" id="4540"/>
    <lineage>
        <taxon>Eukaryota</taxon>
        <taxon>Viridiplantae</taxon>
        <taxon>Streptophyta</taxon>
        <taxon>Embryophyta</taxon>
        <taxon>Tracheophyta</taxon>
        <taxon>Spermatophyta</taxon>
        <taxon>Magnoliopsida</taxon>
        <taxon>Liliopsida</taxon>
        <taxon>Poales</taxon>
        <taxon>Poaceae</taxon>
        <taxon>PACMAD clade</taxon>
        <taxon>Panicoideae</taxon>
        <taxon>Panicodae</taxon>
        <taxon>Paniceae</taxon>
        <taxon>Panicinae</taxon>
        <taxon>Panicum</taxon>
        <taxon>Panicum sect. Panicum</taxon>
    </lineage>
</organism>
<dbReference type="EMBL" id="PQIB02000014">
    <property type="protein sequence ID" value="RLM69253.1"/>
    <property type="molecule type" value="Genomic_DNA"/>
</dbReference>
<dbReference type="AlphaFoldDB" id="A0A3L6Q1B7"/>
<sequence length="77" mass="8508">MAAPCVAETAAMLRSLTGLWEDPNNEMQSLGPRAFIYCSAGRTEEAPVAEVKCEQPDRKYTAIDWKSKEPFVRGASE</sequence>
<accession>A0A3L6Q1B7</accession>
<reference evidence="2" key="1">
    <citation type="journal article" date="2019" name="Nat. Commun.">
        <title>The genome of broomcorn millet.</title>
        <authorList>
            <person name="Zou C."/>
            <person name="Miki D."/>
            <person name="Li D."/>
            <person name="Tang Q."/>
            <person name="Xiao L."/>
            <person name="Rajput S."/>
            <person name="Deng P."/>
            <person name="Jia W."/>
            <person name="Huang R."/>
            <person name="Zhang M."/>
            <person name="Sun Y."/>
            <person name="Hu J."/>
            <person name="Fu X."/>
            <person name="Schnable P.S."/>
            <person name="Li F."/>
            <person name="Zhang H."/>
            <person name="Feng B."/>
            <person name="Zhu X."/>
            <person name="Liu R."/>
            <person name="Schnable J.C."/>
            <person name="Zhu J.-K."/>
            <person name="Zhang H."/>
        </authorList>
    </citation>
    <scope>NUCLEOTIDE SEQUENCE [LARGE SCALE GENOMIC DNA]</scope>
</reference>
<comment type="caution">
    <text evidence="1">The sequence shown here is derived from an EMBL/GenBank/DDBJ whole genome shotgun (WGS) entry which is preliminary data.</text>
</comment>